<dbReference type="InterPro" id="IPR007344">
    <property type="entry name" value="GrpB/CoaE"/>
</dbReference>
<dbReference type="Gene3D" id="3.30.460.10">
    <property type="entry name" value="Beta Polymerase, domain 2"/>
    <property type="match status" value="1"/>
</dbReference>
<dbReference type="Pfam" id="PF04229">
    <property type="entry name" value="GrpB"/>
    <property type="match status" value="1"/>
</dbReference>
<organism evidence="1 2">
    <name type="scientific">Natronococcus pandeyae</name>
    <dbReference type="NCBI Taxonomy" id="2055836"/>
    <lineage>
        <taxon>Archaea</taxon>
        <taxon>Methanobacteriati</taxon>
        <taxon>Methanobacteriota</taxon>
        <taxon>Stenosarchaea group</taxon>
        <taxon>Halobacteria</taxon>
        <taxon>Halobacteriales</taxon>
        <taxon>Natrialbaceae</taxon>
        <taxon>Natronococcus</taxon>
    </lineage>
</organism>
<dbReference type="PANTHER" id="PTHR34822:SF1">
    <property type="entry name" value="GRPB FAMILY PROTEIN"/>
    <property type="match status" value="1"/>
</dbReference>
<gene>
    <name evidence="1" type="ORF">CV102_12950</name>
</gene>
<proteinExistence type="predicted"/>
<evidence type="ECO:0000313" key="2">
    <source>
        <dbReference type="Proteomes" id="UP000766904"/>
    </source>
</evidence>
<dbReference type="SUPFAM" id="SSF81301">
    <property type="entry name" value="Nucleotidyltransferase"/>
    <property type="match status" value="1"/>
</dbReference>
<comment type="caution">
    <text evidence="1">The sequence shown here is derived from an EMBL/GenBank/DDBJ whole genome shotgun (WGS) entry which is preliminary data.</text>
</comment>
<dbReference type="EMBL" id="PHNJ01000006">
    <property type="protein sequence ID" value="TYL38110.1"/>
    <property type="molecule type" value="Genomic_DNA"/>
</dbReference>
<dbReference type="OrthoDB" id="330317at2157"/>
<sequence>MVDTDDDPIELVPSNHETWSERFTAERDYVLEALSITGLEADCERIEHVGSTAVPNLAAKDIVDLDVVVADGAVSEVSRTLADELGGTRVENSDEWHPVFREHDGQRFNDHVFAASSDGWKHSVITRDVLAARPDLRAEYERLKRELAAEHDDLVAYSEGKTTFVRRVLEVARTDDDLTFDFSVPSRD</sequence>
<dbReference type="AlphaFoldDB" id="A0A8J8TRM6"/>
<dbReference type="InterPro" id="IPR043519">
    <property type="entry name" value="NT_sf"/>
</dbReference>
<name>A0A8J8TRM6_9EURY</name>
<dbReference type="RefSeq" id="WP_148858419.1">
    <property type="nucleotide sequence ID" value="NZ_PHNJ01000006.1"/>
</dbReference>
<evidence type="ECO:0000313" key="1">
    <source>
        <dbReference type="EMBL" id="TYL38110.1"/>
    </source>
</evidence>
<dbReference type="Proteomes" id="UP000766904">
    <property type="component" value="Unassembled WGS sequence"/>
</dbReference>
<dbReference type="PANTHER" id="PTHR34822">
    <property type="entry name" value="GRPB DOMAIN PROTEIN (AFU_ORTHOLOGUE AFUA_1G01530)"/>
    <property type="match status" value="1"/>
</dbReference>
<reference evidence="1" key="1">
    <citation type="submission" date="2017-11" db="EMBL/GenBank/DDBJ databases">
        <authorList>
            <person name="Kajale S.C."/>
            <person name="Sharma A."/>
        </authorList>
    </citation>
    <scope>NUCLEOTIDE SEQUENCE</scope>
    <source>
        <strain evidence="1">LS1_42</strain>
    </source>
</reference>
<accession>A0A8J8TRM6</accession>
<keyword evidence="2" id="KW-1185">Reference proteome</keyword>
<protein>
    <submittedName>
        <fullName evidence="1">GrpB family protein</fullName>
    </submittedName>
</protein>